<accession>A0AAC9P973</accession>
<comment type="similarity">
    <text evidence="3">Belongs to the MoxR family.</text>
</comment>
<protein>
    <submittedName>
        <fullName evidence="5">MoxR-like ATPase</fullName>
        <ecNumber evidence="5">3.6.3.-</ecNumber>
    </submittedName>
</protein>
<keyword evidence="2" id="KW-0067">ATP-binding</keyword>
<dbReference type="Pfam" id="PF07726">
    <property type="entry name" value="AAA_3"/>
    <property type="match status" value="1"/>
</dbReference>
<evidence type="ECO:0000256" key="1">
    <source>
        <dbReference type="ARBA" id="ARBA00022741"/>
    </source>
</evidence>
<dbReference type="Gene3D" id="1.10.8.80">
    <property type="entry name" value="Magnesium chelatase subunit I, C-Terminal domain"/>
    <property type="match status" value="1"/>
</dbReference>
<dbReference type="InterPro" id="IPR050764">
    <property type="entry name" value="CbbQ/NirQ/NorQ/GpvN"/>
</dbReference>
<evidence type="ECO:0000259" key="4">
    <source>
        <dbReference type="SMART" id="SM00382"/>
    </source>
</evidence>
<dbReference type="FunFam" id="3.40.50.300:FF:000640">
    <property type="entry name" value="MoxR family ATPase"/>
    <property type="match status" value="1"/>
</dbReference>
<dbReference type="InterPro" id="IPR003593">
    <property type="entry name" value="AAA+_ATPase"/>
</dbReference>
<dbReference type="EC" id="3.6.3.-" evidence="5"/>
<dbReference type="Pfam" id="PF17863">
    <property type="entry name" value="AAA_lid_2"/>
    <property type="match status" value="1"/>
</dbReference>
<dbReference type="EMBL" id="CP018191">
    <property type="protein sequence ID" value="APH54935.1"/>
    <property type="molecule type" value="Genomic_DNA"/>
</dbReference>
<dbReference type="Proteomes" id="UP000182373">
    <property type="component" value="Chromosome"/>
</dbReference>
<dbReference type="InterPro" id="IPR041628">
    <property type="entry name" value="ChlI/MoxR_AAA_lid"/>
</dbReference>
<evidence type="ECO:0000313" key="5">
    <source>
        <dbReference type="EMBL" id="APH54935.1"/>
    </source>
</evidence>
<evidence type="ECO:0000256" key="2">
    <source>
        <dbReference type="ARBA" id="ARBA00022840"/>
    </source>
</evidence>
<proteinExistence type="inferred from homology"/>
<feature type="domain" description="AAA+ ATPase" evidence="4">
    <location>
        <begin position="89"/>
        <end position="233"/>
    </location>
</feature>
<dbReference type="GO" id="GO:0005524">
    <property type="term" value="F:ATP binding"/>
    <property type="evidence" value="ECO:0007669"/>
    <property type="project" value="UniProtKB-KW"/>
</dbReference>
<dbReference type="AlphaFoldDB" id="A0AAC9P973"/>
<dbReference type="PANTHER" id="PTHR42759:SF1">
    <property type="entry name" value="MAGNESIUM-CHELATASE SUBUNIT CHLD"/>
    <property type="match status" value="1"/>
</dbReference>
<dbReference type="InterPro" id="IPR011703">
    <property type="entry name" value="ATPase_AAA-3"/>
</dbReference>
<keyword evidence="1" id="KW-0547">Nucleotide-binding</keyword>
<dbReference type="PANTHER" id="PTHR42759">
    <property type="entry name" value="MOXR FAMILY PROTEIN"/>
    <property type="match status" value="1"/>
</dbReference>
<dbReference type="PIRSF" id="PIRSF002849">
    <property type="entry name" value="AAA_ATPase_chaperone_MoxR_prd"/>
    <property type="match status" value="1"/>
</dbReference>
<gene>
    <name evidence="5" type="ORF">GbCGDNIH9_1638</name>
</gene>
<dbReference type="SUPFAM" id="SSF52540">
    <property type="entry name" value="P-loop containing nucleoside triphosphate hydrolases"/>
    <property type="match status" value="1"/>
</dbReference>
<dbReference type="Gene3D" id="3.40.50.300">
    <property type="entry name" value="P-loop containing nucleotide triphosphate hydrolases"/>
    <property type="match status" value="1"/>
</dbReference>
<evidence type="ECO:0000256" key="3">
    <source>
        <dbReference type="ARBA" id="ARBA00061607"/>
    </source>
</evidence>
<dbReference type="InterPro" id="IPR027417">
    <property type="entry name" value="P-loop_NTPase"/>
</dbReference>
<dbReference type="CDD" id="cd00009">
    <property type="entry name" value="AAA"/>
    <property type="match status" value="1"/>
</dbReference>
<reference evidence="6" key="1">
    <citation type="submission" date="2016-11" db="EMBL/GenBank/DDBJ databases">
        <title>Comparative genomic and phenotypic analysis of Granulibacter bethesdensis clinical isolates from patients with chronic granulomatous disease.</title>
        <authorList>
            <person name="Zarember K.A."/>
            <person name="Porcella S.F."/>
            <person name="Chu J."/>
            <person name="Ding L."/>
            <person name="Dahlstrom E."/>
            <person name="Barbian K."/>
            <person name="Martens C."/>
            <person name="Sykora L."/>
            <person name="Kramer S."/>
            <person name="Pettinato A.M."/>
            <person name="Hong H."/>
            <person name="Wald G."/>
            <person name="Berg L.J."/>
            <person name="Rogge L.S."/>
            <person name="Greenberg D.E."/>
            <person name="Falcone E.L."/>
            <person name="Neves J.F."/>
            <person name="Simoes M.J."/>
            <person name="Casal M."/>
            <person name="Rodriguez-Lopez F.C."/>
            <person name="Zelazny A."/>
            <person name="Gallin J.I."/>
            <person name="Holland S.M."/>
        </authorList>
    </citation>
    <scope>NUCLEOTIDE SEQUENCE [LARGE SCALE GENOMIC DNA]</scope>
    <source>
        <strain evidence="6">NIH9.1</strain>
    </source>
</reference>
<dbReference type="SMART" id="SM00382">
    <property type="entry name" value="AAA"/>
    <property type="match status" value="1"/>
</dbReference>
<name>A0AAC9P973_9PROT</name>
<dbReference type="GO" id="GO:0016887">
    <property type="term" value="F:ATP hydrolysis activity"/>
    <property type="evidence" value="ECO:0007669"/>
    <property type="project" value="InterPro"/>
</dbReference>
<keyword evidence="5" id="KW-0378">Hydrolase</keyword>
<sequence length="372" mass="40138">MISRFAIVRQRATICVDPVIPGQFPPSPEDTRIIMPVSMLQNADTHSLETSLAALEATGAKMAAVRTEIGKAIFGQRAVIEQTLVTLLSGGHLLLVGVPGLGKSRLVETLGTVLGLHAGRVQFTPDLMPADILGSEVLEEAEHGRRAFRFIPGPIFCQLLMADEINRASPRTQSALLQAMQEGKVAVGGAEHALPRPFHVLATQNPVEQEGTYPLPEAQLDRFLLQVTLTYPEAADERAMLLATTGAEEARPQQALTAEDLLQAQRLVRQMPVGDSVVDAILALVRGARPETTEDTELRRHLAWGPGPRAAQALMLATRARALLDGRLAPSLDDVAALAPPVLRHRMALGFAARAEGVQLDQLIERLIERIG</sequence>
<organism evidence="5 6">
    <name type="scientific">Granulibacter bethesdensis</name>
    <dbReference type="NCBI Taxonomy" id="364410"/>
    <lineage>
        <taxon>Bacteria</taxon>
        <taxon>Pseudomonadati</taxon>
        <taxon>Pseudomonadota</taxon>
        <taxon>Alphaproteobacteria</taxon>
        <taxon>Acetobacterales</taxon>
        <taxon>Acetobacteraceae</taxon>
        <taxon>Granulibacter</taxon>
    </lineage>
</organism>
<evidence type="ECO:0000313" key="6">
    <source>
        <dbReference type="Proteomes" id="UP000182373"/>
    </source>
</evidence>